<proteinExistence type="predicted"/>
<feature type="non-terminal residue" evidence="1">
    <location>
        <position position="308"/>
    </location>
</feature>
<dbReference type="Proteomes" id="UP001497623">
    <property type="component" value="Unassembled WGS sequence"/>
</dbReference>
<dbReference type="EMBL" id="CAXKWB010028195">
    <property type="protein sequence ID" value="CAL4133397.1"/>
    <property type="molecule type" value="Genomic_DNA"/>
</dbReference>
<comment type="caution">
    <text evidence="1">The sequence shown here is derived from an EMBL/GenBank/DDBJ whole genome shotgun (WGS) entry which is preliminary data.</text>
</comment>
<protein>
    <submittedName>
        <fullName evidence="1">Uncharacterized protein</fullName>
    </submittedName>
</protein>
<gene>
    <name evidence="1" type="ORF">MNOR_LOCUS27181</name>
</gene>
<reference evidence="1 2" key="1">
    <citation type="submission" date="2024-05" db="EMBL/GenBank/DDBJ databases">
        <authorList>
            <person name="Wallberg A."/>
        </authorList>
    </citation>
    <scope>NUCLEOTIDE SEQUENCE [LARGE SCALE GENOMIC DNA]</scope>
</reference>
<accession>A0AAV2RQ91</accession>
<evidence type="ECO:0000313" key="2">
    <source>
        <dbReference type="Proteomes" id="UP001497623"/>
    </source>
</evidence>
<dbReference type="AlphaFoldDB" id="A0AAV2RQ91"/>
<evidence type="ECO:0000313" key="1">
    <source>
        <dbReference type="EMBL" id="CAL4133397.1"/>
    </source>
</evidence>
<sequence length="308" mass="34084">MNNKGELGTVQTCVIVDSETRGVKTQECNNTLTPSDNIYINPGTQTVEASGDVITDTCRVNPKNVYKSSVATEANISNNKTPEVSNNISKANTHQDNLAEPEISEMCAFNSQDKNVPENSNTVEQAEKYEDTNQVVDQRLITFVNKNSHCSIFDGVQYHIANSEIKNDDGNNQKEDKVKQDNIHREPSTNAGIKSDYIGKECVIGSNAVDLEAPGTSSNYASNNEVCIDVVPSVSYQHEGQNINESVCRENGSDTDSNAKLFDNDIEDFKDKDYQPKYILENDCSLLVNKLENNRSTPLCWTPISLLK</sequence>
<organism evidence="1 2">
    <name type="scientific">Meganyctiphanes norvegica</name>
    <name type="common">Northern krill</name>
    <name type="synonym">Thysanopoda norvegica</name>
    <dbReference type="NCBI Taxonomy" id="48144"/>
    <lineage>
        <taxon>Eukaryota</taxon>
        <taxon>Metazoa</taxon>
        <taxon>Ecdysozoa</taxon>
        <taxon>Arthropoda</taxon>
        <taxon>Crustacea</taxon>
        <taxon>Multicrustacea</taxon>
        <taxon>Malacostraca</taxon>
        <taxon>Eumalacostraca</taxon>
        <taxon>Eucarida</taxon>
        <taxon>Euphausiacea</taxon>
        <taxon>Euphausiidae</taxon>
        <taxon>Meganyctiphanes</taxon>
    </lineage>
</organism>
<name>A0AAV2RQ91_MEGNR</name>
<keyword evidence="2" id="KW-1185">Reference proteome</keyword>